<name>A0A369TKH7_9RHOB</name>
<dbReference type="PANTHER" id="PTHR43531">
    <property type="entry name" value="PROTEIN ICFG"/>
    <property type="match status" value="1"/>
</dbReference>
<dbReference type="InterPro" id="IPR004089">
    <property type="entry name" value="MCPsignal_dom"/>
</dbReference>
<evidence type="ECO:0000256" key="1">
    <source>
        <dbReference type="ARBA" id="ARBA00004370"/>
    </source>
</evidence>
<keyword evidence="6" id="KW-0812">Transmembrane</keyword>
<dbReference type="Gene3D" id="1.10.287.950">
    <property type="entry name" value="Methyl-accepting chemotaxis protein"/>
    <property type="match status" value="1"/>
</dbReference>
<evidence type="ECO:0000256" key="3">
    <source>
        <dbReference type="ARBA" id="ARBA00029447"/>
    </source>
</evidence>
<protein>
    <submittedName>
        <fullName evidence="8">Methyl-accepting chemotaxis protein</fullName>
    </submittedName>
</protein>
<keyword evidence="2" id="KW-0145">Chemotaxis</keyword>
<dbReference type="GO" id="GO:0006935">
    <property type="term" value="P:chemotaxis"/>
    <property type="evidence" value="ECO:0007669"/>
    <property type="project" value="UniProtKB-KW"/>
</dbReference>
<evidence type="ECO:0000256" key="6">
    <source>
        <dbReference type="SAM" id="Phobius"/>
    </source>
</evidence>
<feature type="domain" description="Methyl-accepting transducer" evidence="7">
    <location>
        <begin position="179"/>
        <end position="408"/>
    </location>
</feature>
<accession>A0A369TKH7</accession>
<feature type="compositionally biased region" description="Low complexity" evidence="5">
    <location>
        <begin position="512"/>
        <end position="527"/>
    </location>
</feature>
<feature type="compositionally biased region" description="Low complexity" evidence="5">
    <location>
        <begin position="456"/>
        <end position="475"/>
    </location>
</feature>
<comment type="caution">
    <text evidence="8">The sequence shown here is derived from an EMBL/GenBank/DDBJ whole genome shotgun (WGS) entry which is preliminary data.</text>
</comment>
<dbReference type="Proteomes" id="UP000253977">
    <property type="component" value="Unassembled WGS sequence"/>
</dbReference>
<dbReference type="SMART" id="SM00283">
    <property type="entry name" value="MA"/>
    <property type="match status" value="1"/>
</dbReference>
<dbReference type="SUPFAM" id="SSF58104">
    <property type="entry name" value="Methyl-accepting chemotaxis protein (MCP) signaling domain"/>
    <property type="match status" value="1"/>
</dbReference>
<dbReference type="GO" id="GO:0007165">
    <property type="term" value="P:signal transduction"/>
    <property type="evidence" value="ECO:0007669"/>
    <property type="project" value="UniProtKB-KW"/>
</dbReference>
<reference evidence="8 9" key="1">
    <citation type="submission" date="2018-07" db="EMBL/GenBank/DDBJ databases">
        <title>Thalassococcus profundi sp. nov., a marine bacterium isolated from deep seawater of Okinawa Trough.</title>
        <authorList>
            <person name="Yu M."/>
        </authorList>
    </citation>
    <scope>NUCLEOTIDE SEQUENCE [LARGE SCALE GENOMIC DNA]</scope>
    <source>
        <strain evidence="8 9">WRAS1</strain>
    </source>
</reference>
<dbReference type="GO" id="GO:0016020">
    <property type="term" value="C:membrane"/>
    <property type="evidence" value="ECO:0007669"/>
    <property type="project" value="UniProtKB-SubCell"/>
</dbReference>
<comment type="similarity">
    <text evidence="3">Belongs to the methyl-accepting chemotaxis (MCP) protein family.</text>
</comment>
<keyword evidence="4" id="KW-0807">Transducer</keyword>
<comment type="subcellular location">
    <subcellularLocation>
        <location evidence="1">Membrane</location>
    </subcellularLocation>
</comment>
<dbReference type="FunFam" id="1.10.287.950:FF:000001">
    <property type="entry name" value="Methyl-accepting chemotaxis sensory transducer"/>
    <property type="match status" value="1"/>
</dbReference>
<feature type="transmembrane region" description="Helical" evidence="6">
    <location>
        <begin position="44"/>
        <end position="65"/>
    </location>
</feature>
<dbReference type="EMBL" id="QPMK01000010">
    <property type="protein sequence ID" value="RDD65730.1"/>
    <property type="molecule type" value="Genomic_DNA"/>
</dbReference>
<evidence type="ECO:0000256" key="5">
    <source>
        <dbReference type="SAM" id="MobiDB-lite"/>
    </source>
</evidence>
<dbReference type="PANTHER" id="PTHR43531:SF11">
    <property type="entry name" value="METHYL-ACCEPTING CHEMOTAXIS PROTEIN 3"/>
    <property type="match status" value="1"/>
</dbReference>
<keyword evidence="6" id="KW-0472">Membrane</keyword>
<feature type="compositionally biased region" description="Basic and acidic residues" evidence="5">
    <location>
        <begin position="235"/>
        <end position="244"/>
    </location>
</feature>
<sequence length="527" mass="55044">MHVTSIRRRILFPALGLILAVASALALAHAGLWQEALFGLAPAQLLLVSAAVCVVAVLLATAALLRGIDAPVRRHARDLRALADPAGAECGDWDFGGMARDLASLRARLENAERNRDPSAATQMSRTAMPETVCAVLRDLAQGDLRARLDDPQADPSLRRDLNALADMLAEMFETFSQNAGAMRSNAGEVAALSGDMSDRTERQAATLEQSAAALEELSQSIRSAADKAQTADTRASEGRRHAESGGAVMERALAAMSSIAASSDQITQIIGAIDDIAFQTNLLALNAGVEAARAGESGKGFSVVASEVRSLAQRASDSAREIKALVSNSSQQVKDGGQLVEETSVTLSAIVQSVTDVSGMVSEIAGAALEQARAVEEITTGVSQLDKVTQENAAMADRTSRASKALGAAVQEFSSTLIRFGGGAETMEVAPTPIRVDVPEHEGSAQPDTPTQCGTPAQPRPATQQTNATQPTAPARRDVPTAPPGARAEISLERPRTPQDAFAPPRPARAPGPAAMPTGTDAWQDF</sequence>
<evidence type="ECO:0000313" key="8">
    <source>
        <dbReference type="EMBL" id="RDD65730.1"/>
    </source>
</evidence>
<dbReference type="Pfam" id="PF00015">
    <property type="entry name" value="MCPsignal"/>
    <property type="match status" value="1"/>
</dbReference>
<dbReference type="RefSeq" id="WP_114511542.1">
    <property type="nucleotide sequence ID" value="NZ_QPMK01000010.1"/>
</dbReference>
<proteinExistence type="inferred from homology"/>
<dbReference type="InterPro" id="IPR051310">
    <property type="entry name" value="MCP_chemotaxis"/>
</dbReference>
<feature type="region of interest" description="Disordered" evidence="5">
    <location>
        <begin position="439"/>
        <end position="527"/>
    </location>
</feature>
<evidence type="ECO:0000259" key="7">
    <source>
        <dbReference type="PROSITE" id="PS50111"/>
    </source>
</evidence>
<dbReference type="CDD" id="cd11386">
    <property type="entry name" value="MCP_signal"/>
    <property type="match status" value="1"/>
</dbReference>
<dbReference type="AlphaFoldDB" id="A0A369TKH7"/>
<keyword evidence="9" id="KW-1185">Reference proteome</keyword>
<evidence type="ECO:0000256" key="4">
    <source>
        <dbReference type="PROSITE-ProRule" id="PRU00284"/>
    </source>
</evidence>
<dbReference type="PROSITE" id="PS50111">
    <property type="entry name" value="CHEMOTAXIS_TRANSDUC_2"/>
    <property type="match status" value="1"/>
</dbReference>
<evidence type="ECO:0000256" key="2">
    <source>
        <dbReference type="ARBA" id="ARBA00022500"/>
    </source>
</evidence>
<keyword evidence="6" id="KW-1133">Transmembrane helix</keyword>
<evidence type="ECO:0000313" key="9">
    <source>
        <dbReference type="Proteomes" id="UP000253977"/>
    </source>
</evidence>
<organism evidence="8 9">
    <name type="scientific">Thalassococcus profundi</name>
    <dbReference type="NCBI Taxonomy" id="2282382"/>
    <lineage>
        <taxon>Bacteria</taxon>
        <taxon>Pseudomonadati</taxon>
        <taxon>Pseudomonadota</taxon>
        <taxon>Alphaproteobacteria</taxon>
        <taxon>Rhodobacterales</taxon>
        <taxon>Roseobacteraceae</taxon>
        <taxon>Thalassococcus</taxon>
    </lineage>
</organism>
<feature type="region of interest" description="Disordered" evidence="5">
    <location>
        <begin position="223"/>
        <end position="245"/>
    </location>
</feature>
<dbReference type="OrthoDB" id="4514964at2"/>
<gene>
    <name evidence="8" type="ORF">DU478_13745</name>
</gene>